<gene>
    <name evidence="2" type="primary">cry3Aa_2</name>
    <name evidence="2" type="ORF">g.50814</name>
</gene>
<organism evidence="2">
    <name type="scientific">Anthurium amnicola</name>
    <dbReference type="NCBI Taxonomy" id="1678845"/>
    <lineage>
        <taxon>Eukaryota</taxon>
        <taxon>Viridiplantae</taxon>
        <taxon>Streptophyta</taxon>
        <taxon>Embryophyta</taxon>
        <taxon>Tracheophyta</taxon>
        <taxon>Spermatophyta</taxon>
        <taxon>Magnoliopsida</taxon>
        <taxon>Liliopsida</taxon>
        <taxon>Araceae</taxon>
        <taxon>Pothoideae</taxon>
        <taxon>Potheae</taxon>
        <taxon>Anthurium</taxon>
    </lineage>
</organism>
<dbReference type="EMBL" id="GDJX01021224">
    <property type="protein sequence ID" value="JAT46712.1"/>
    <property type="molecule type" value="Transcribed_RNA"/>
</dbReference>
<accession>A0A1D1XWG9</accession>
<name>A0A1D1XWG9_9ARAE</name>
<feature type="region of interest" description="Disordered" evidence="1">
    <location>
        <begin position="1"/>
        <end position="79"/>
    </location>
</feature>
<feature type="region of interest" description="Disordered" evidence="1">
    <location>
        <begin position="94"/>
        <end position="160"/>
    </location>
</feature>
<evidence type="ECO:0000313" key="2">
    <source>
        <dbReference type="EMBL" id="JAT46712.1"/>
    </source>
</evidence>
<feature type="compositionally biased region" description="Basic and acidic residues" evidence="1">
    <location>
        <begin position="21"/>
        <end position="43"/>
    </location>
</feature>
<dbReference type="AlphaFoldDB" id="A0A1D1XWG9"/>
<reference evidence="2" key="1">
    <citation type="submission" date="2015-07" db="EMBL/GenBank/DDBJ databases">
        <title>Transcriptome Assembly of Anthurium amnicola.</title>
        <authorList>
            <person name="Suzuki J."/>
        </authorList>
    </citation>
    <scope>NUCLEOTIDE SEQUENCE</scope>
</reference>
<protein>
    <submittedName>
        <fullName evidence="2">Pesticidal crystal protein cry3Aa</fullName>
    </submittedName>
</protein>
<evidence type="ECO:0000256" key="1">
    <source>
        <dbReference type="SAM" id="MobiDB-lite"/>
    </source>
</evidence>
<feature type="compositionally biased region" description="Basic and acidic residues" evidence="1">
    <location>
        <begin position="105"/>
        <end position="117"/>
    </location>
</feature>
<sequence>EREREREATTWNSEISPPARKGTEWRERRDEGSSRTYPSKRDQGATGGSFLPSLPPSRRDEGPASALPTATSSSRALFPPSSCPYHLAKACLPQPSFPSLLDGSSEQRPRRQSEDRLQCGPDPQDIRSFAGPPSQALLEQSPLAGHRKALHKTSGPLWWE</sequence>
<feature type="non-terminal residue" evidence="2">
    <location>
        <position position="1"/>
    </location>
</feature>
<proteinExistence type="predicted"/>
<feature type="compositionally biased region" description="Low complexity" evidence="1">
    <location>
        <begin position="63"/>
        <end position="77"/>
    </location>
</feature>